<dbReference type="OrthoDB" id="1192411at2759"/>
<dbReference type="InterPro" id="IPR043502">
    <property type="entry name" value="DNA/RNA_pol_sf"/>
</dbReference>
<dbReference type="PANTHER" id="PTHR11439">
    <property type="entry name" value="GAG-POL-RELATED RETROTRANSPOSON"/>
    <property type="match status" value="1"/>
</dbReference>
<dbReference type="EMBL" id="SMOL01000148">
    <property type="protein sequence ID" value="KAB2628700.1"/>
    <property type="molecule type" value="Genomic_DNA"/>
</dbReference>
<reference evidence="2" key="2">
    <citation type="submission" date="2019-10" db="EMBL/GenBank/DDBJ databases">
        <title>A de novo genome assembly of a pear dwarfing rootstock.</title>
        <authorList>
            <person name="Wang F."/>
            <person name="Wang J."/>
            <person name="Li S."/>
            <person name="Zhang Y."/>
            <person name="Fang M."/>
            <person name="Ma L."/>
            <person name="Zhao Y."/>
            <person name="Jiang S."/>
        </authorList>
    </citation>
    <scope>NUCLEOTIDE SEQUENCE [LARGE SCALE GENOMIC DNA]</scope>
</reference>
<accession>A0A5N5HT54</accession>
<reference evidence="1 2" key="3">
    <citation type="submission" date="2019-11" db="EMBL/GenBank/DDBJ databases">
        <title>A de novo genome assembly of a pear dwarfing rootstock.</title>
        <authorList>
            <person name="Wang F."/>
            <person name="Wang J."/>
            <person name="Li S."/>
            <person name="Zhang Y."/>
            <person name="Fang M."/>
            <person name="Ma L."/>
            <person name="Zhao Y."/>
            <person name="Jiang S."/>
        </authorList>
    </citation>
    <scope>NUCLEOTIDE SEQUENCE [LARGE SCALE GENOMIC DNA]</scope>
    <source>
        <strain evidence="1">S2</strain>
        <tissue evidence="1">Leaf</tissue>
    </source>
</reference>
<dbReference type="Proteomes" id="UP000327157">
    <property type="component" value="Chromosome 8"/>
</dbReference>
<keyword evidence="2" id="KW-1185">Reference proteome</keyword>
<name>A0A5N5HT54_9ROSA</name>
<evidence type="ECO:0008006" key="3">
    <source>
        <dbReference type="Google" id="ProtNLM"/>
    </source>
</evidence>
<protein>
    <recommendedName>
        <fullName evidence="3">Reverse transcriptase Ty1/copia-type domain-containing protein</fullName>
    </recommendedName>
</protein>
<dbReference type="SUPFAM" id="SSF56672">
    <property type="entry name" value="DNA/RNA polymerases"/>
    <property type="match status" value="1"/>
</dbReference>
<organism evidence="1 2">
    <name type="scientific">Pyrus ussuriensis x Pyrus communis</name>
    <dbReference type="NCBI Taxonomy" id="2448454"/>
    <lineage>
        <taxon>Eukaryota</taxon>
        <taxon>Viridiplantae</taxon>
        <taxon>Streptophyta</taxon>
        <taxon>Embryophyta</taxon>
        <taxon>Tracheophyta</taxon>
        <taxon>Spermatophyta</taxon>
        <taxon>Magnoliopsida</taxon>
        <taxon>eudicotyledons</taxon>
        <taxon>Gunneridae</taxon>
        <taxon>Pentapetalae</taxon>
        <taxon>rosids</taxon>
        <taxon>fabids</taxon>
        <taxon>Rosales</taxon>
        <taxon>Rosaceae</taxon>
        <taxon>Amygdaloideae</taxon>
        <taxon>Maleae</taxon>
        <taxon>Pyrus</taxon>
    </lineage>
</organism>
<gene>
    <name evidence="1" type="ORF">D8674_033495</name>
</gene>
<proteinExistence type="predicted"/>
<sequence length="538" mass="60811">MNSLDIQCKAQAWLYEFKKWHGKHSCKKVSTPKRIKSPTLAECMATREVATFAQRWVGAHVELEWDALLVVATLQRDSATNMDQFNYDSKEETVDNNHHISDAYKSSKEMWLNLRERFSSVNRTNIVQFKIDLQNKERGLPSEYNTIKAVIRGRENLVSLKELRSQLKAEETNLNEASKQIPLMSAMLTQSSGPSFDHGGSSGTKSASILYQGFAGHSSQGFSSPMPAQMPTGQYGQVSGPSPSMSIEGYKYYVSFIDECTRSKSGIVKKNVISVQVDKESEIKEPQSFASAIKSIQDGNIHLRIAPLGDVGCHKIAMKEEMDALIRQQTWKLVPLLPDKNLVGCKWIYKIKENLDGFVARYKARLFLLELRFKSSYDDPFLFVKYDSFSIIVLLFYVDDIILTGSDNVKLKAYTDADWAGDPNDRRLTTGFAIFLGDSPMSWSSKKQHTVSRSSTEIEYQAMATTTAEVIWIQQLLGDLHVHCSHVSVLHYDYISAMALATNHVLHSKAKHIEIDCHFVRERVQQGTIILQFVTSAY</sequence>
<comment type="caution">
    <text evidence="1">The sequence shown here is derived from an EMBL/GenBank/DDBJ whole genome shotgun (WGS) entry which is preliminary data.</text>
</comment>
<evidence type="ECO:0000313" key="1">
    <source>
        <dbReference type="EMBL" id="KAB2628700.1"/>
    </source>
</evidence>
<dbReference type="CDD" id="cd09272">
    <property type="entry name" value="RNase_HI_RT_Ty1"/>
    <property type="match status" value="1"/>
</dbReference>
<evidence type="ECO:0000313" key="2">
    <source>
        <dbReference type="Proteomes" id="UP000327157"/>
    </source>
</evidence>
<dbReference type="AlphaFoldDB" id="A0A5N5HT54"/>
<reference evidence="1 2" key="1">
    <citation type="submission" date="2019-09" db="EMBL/GenBank/DDBJ databases">
        <authorList>
            <person name="Ou C."/>
        </authorList>
    </citation>
    <scope>NUCLEOTIDE SEQUENCE [LARGE SCALE GENOMIC DNA]</scope>
    <source>
        <strain evidence="1">S2</strain>
        <tissue evidence="1">Leaf</tissue>
    </source>
</reference>
<dbReference type="PANTHER" id="PTHR11439:SF483">
    <property type="entry name" value="PEPTIDE SYNTHASE GLIP-LIKE, PUTATIVE (AFU_ORTHOLOGUE AFUA_3G12920)-RELATED"/>
    <property type="match status" value="1"/>
</dbReference>